<organism evidence="1 2">
    <name type="scientific">Volvox africanus</name>
    <dbReference type="NCBI Taxonomy" id="51714"/>
    <lineage>
        <taxon>Eukaryota</taxon>
        <taxon>Viridiplantae</taxon>
        <taxon>Chlorophyta</taxon>
        <taxon>core chlorophytes</taxon>
        <taxon>Chlorophyceae</taxon>
        <taxon>CS clade</taxon>
        <taxon>Chlamydomonadales</taxon>
        <taxon>Volvocaceae</taxon>
        <taxon>Volvox</taxon>
    </lineage>
</organism>
<comment type="caution">
    <text evidence="1">The sequence shown here is derived from an EMBL/GenBank/DDBJ whole genome shotgun (WGS) entry which is preliminary data.</text>
</comment>
<protein>
    <submittedName>
        <fullName evidence="1">Uncharacterized protein</fullName>
    </submittedName>
</protein>
<dbReference type="EMBL" id="BSDZ01000079">
    <property type="protein sequence ID" value="GLI67900.1"/>
    <property type="molecule type" value="Genomic_DNA"/>
</dbReference>
<reference evidence="1 2" key="1">
    <citation type="journal article" date="2023" name="IScience">
        <title>Expanded male sex-determining region conserved during the evolution of homothallism in the green alga Volvox.</title>
        <authorList>
            <person name="Yamamoto K."/>
            <person name="Matsuzaki R."/>
            <person name="Mahakham W."/>
            <person name="Heman W."/>
            <person name="Sekimoto H."/>
            <person name="Kawachi M."/>
            <person name="Minakuchi Y."/>
            <person name="Toyoda A."/>
            <person name="Nozaki H."/>
        </authorList>
    </citation>
    <scope>NUCLEOTIDE SEQUENCE [LARGE SCALE GENOMIC DNA]</scope>
    <source>
        <strain evidence="1 2">NIES-4468</strain>
    </source>
</reference>
<gene>
    <name evidence="1" type="ORF">VaNZ11_012225</name>
</gene>
<keyword evidence="2" id="KW-1185">Reference proteome</keyword>
<accession>A0ABQ5SDC3</accession>
<name>A0ABQ5SDC3_9CHLO</name>
<evidence type="ECO:0000313" key="2">
    <source>
        <dbReference type="Proteomes" id="UP001165090"/>
    </source>
</evidence>
<sequence>MADTSDKLPFMQQVWLNRAATIMPWKEATSLIAKGADEKHNLVLALAGLTDGQRAAMVFSKWFYGGQSGPRKTSWFPPRPARLWGPPGHGVQASSVWAAATVGRPPFGANQSPRVFVELTPAVAIFQAGCDGPSLQVKIFVYVVCDFMALGLTHAEVQGAFDVMDEI</sequence>
<proteinExistence type="predicted"/>
<evidence type="ECO:0000313" key="1">
    <source>
        <dbReference type="EMBL" id="GLI67900.1"/>
    </source>
</evidence>
<dbReference type="Proteomes" id="UP001165090">
    <property type="component" value="Unassembled WGS sequence"/>
</dbReference>